<evidence type="ECO:0000313" key="2">
    <source>
        <dbReference type="EMBL" id="VEV96426.1"/>
    </source>
</evidence>
<gene>
    <name evidence="2" type="ORF">PMYSY11_1379</name>
</gene>
<protein>
    <submittedName>
        <fullName evidence="2">Cytochrome P460</fullName>
    </submittedName>
</protein>
<dbReference type="EMBL" id="LR215729">
    <property type="protein sequence ID" value="VEV96426.1"/>
    <property type="molecule type" value="Genomic_DNA"/>
</dbReference>
<organism evidence="2">
    <name type="scientific">Pseudomonas marincola</name>
    <dbReference type="NCBI Taxonomy" id="437900"/>
    <lineage>
        <taxon>Bacteria</taxon>
        <taxon>Pseudomonadati</taxon>
        <taxon>Pseudomonadota</taxon>
        <taxon>Gammaproteobacteria</taxon>
        <taxon>Pseudomonadales</taxon>
        <taxon>Pseudomonadaceae</taxon>
        <taxon>Pseudomonas</taxon>
    </lineage>
</organism>
<dbReference type="STRING" id="437900.GCA_001940335_01721"/>
<name>A0A1I7A469_9PSED</name>
<proteinExistence type="predicted"/>
<sequence length="205" mass="22151">MKSIKKSLLGLALAGTIGQIFIAGAAVGGELYTFKDGKLDRPTGYREWVFVGTPLTPNDMNNGKAAFPEFHNVYIDRKSWDQWKEKGTFRDGAIMVKELIDVGSKAAPSGKGYFEGDFIGLEATIKSKKLFPKEPGNWAYFSFSTPDHKALTDTATAFPTAACNACHDASAADDFVFTQYYPVLRAGKGKGKDATGGTLSDLTAK</sequence>
<dbReference type="Gene3D" id="3.50.70.20">
    <property type="entry name" value="Cytochrome P460"/>
    <property type="match status" value="1"/>
</dbReference>
<dbReference type="CDD" id="cd20751">
    <property type="entry name" value="cyt_P460_Ne-like"/>
    <property type="match status" value="1"/>
</dbReference>
<dbReference type="RefSeq" id="WP_090509943.1">
    <property type="nucleotide sequence ID" value="NZ_FPBC01000003.1"/>
</dbReference>
<dbReference type="Pfam" id="PF16694">
    <property type="entry name" value="Cytochrome_P460"/>
    <property type="match status" value="1"/>
</dbReference>
<accession>A0A1I7A469</accession>
<feature type="domain" description="Cytochrome P460" evidence="1">
    <location>
        <begin position="42"/>
        <end position="178"/>
    </location>
</feature>
<dbReference type="AlphaFoldDB" id="A0A1I7A469"/>
<dbReference type="InterPro" id="IPR038142">
    <property type="entry name" value="Cytochrome_P460_sp"/>
</dbReference>
<dbReference type="InterPro" id="IPR032033">
    <property type="entry name" value="Cytochrome_P460"/>
</dbReference>
<reference evidence="2" key="1">
    <citation type="submission" date="2019-02" db="EMBL/GenBank/DDBJ databases">
        <authorList>
            <consortium name="Genoscope - CEA"/>
            <person name="William W."/>
        </authorList>
    </citation>
    <scope>NUCLEOTIDE SEQUENCE [LARGE SCALE GENOMIC DNA]</scope>
    <source>
        <strain evidence="2">YSy11</strain>
    </source>
</reference>
<evidence type="ECO:0000259" key="1">
    <source>
        <dbReference type="Pfam" id="PF16694"/>
    </source>
</evidence>